<dbReference type="OrthoDB" id="2364866at2"/>
<evidence type="ECO:0000259" key="2">
    <source>
        <dbReference type="Pfam" id="PF08327"/>
    </source>
</evidence>
<dbReference type="InterPro" id="IPR023393">
    <property type="entry name" value="START-like_dom_sf"/>
</dbReference>
<organism evidence="3 4">
    <name type="scientific">Christiangramia sabulilitoris</name>
    <dbReference type="NCBI Taxonomy" id="2583991"/>
    <lineage>
        <taxon>Bacteria</taxon>
        <taxon>Pseudomonadati</taxon>
        <taxon>Bacteroidota</taxon>
        <taxon>Flavobacteriia</taxon>
        <taxon>Flavobacteriales</taxon>
        <taxon>Flavobacteriaceae</taxon>
        <taxon>Christiangramia</taxon>
    </lineage>
</organism>
<evidence type="ECO:0000313" key="4">
    <source>
        <dbReference type="Proteomes" id="UP000315131"/>
    </source>
</evidence>
<comment type="caution">
    <text evidence="3">The sequence shown here is derived from an EMBL/GenBank/DDBJ whole genome shotgun (WGS) entry which is preliminary data.</text>
</comment>
<dbReference type="Proteomes" id="UP000315131">
    <property type="component" value="Unassembled WGS sequence"/>
</dbReference>
<gene>
    <name evidence="3" type="ORF">FGM01_13075</name>
</gene>
<proteinExistence type="inferred from homology"/>
<dbReference type="SUPFAM" id="SSF55961">
    <property type="entry name" value="Bet v1-like"/>
    <property type="match status" value="1"/>
</dbReference>
<dbReference type="Gene3D" id="3.30.530.20">
    <property type="match status" value="1"/>
</dbReference>
<sequence>MKDLEINAALQIGKSRQVVFEAIVEPEKMSNYFISESTGTMVEGEEITWKFPEFDMTFPVKVLKVKKPEFISFEWEGSPGKMLTVGISLEELSPDKTLVKITEGKMLNNEEGIQWYGRNSGGWANFLACLKAYLEFGINLRKGGFDFMKQPE</sequence>
<comment type="similarity">
    <text evidence="1">Belongs to the AHA1 family.</text>
</comment>
<evidence type="ECO:0000256" key="1">
    <source>
        <dbReference type="ARBA" id="ARBA00006817"/>
    </source>
</evidence>
<keyword evidence="4" id="KW-1185">Reference proteome</keyword>
<dbReference type="Pfam" id="PF08327">
    <property type="entry name" value="AHSA1"/>
    <property type="match status" value="1"/>
</dbReference>
<feature type="domain" description="Activator of Hsp90 ATPase homologue 1/2-like C-terminal" evidence="2">
    <location>
        <begin position="16"/>
        <end position="135"/>
    </location>
</feature>
<name>A0A550I0A5_9FLAO</name>
<dbReference type="RefSeq" id="WP_143411611.1">
    <property type="nucleotide sequence ID" value="NZ_VHSF01000003.1"/>
</dbReference>
<dbReference type="EMBL" id="VHSF01000003">
    <property type="protein sequence ID" value="TRO64417.1"/>
    <property type="molecule type" value="Genomic_DNA"/>
</dbReference>
<accession>A0A550I0A5</accession>
<dbReference type="InterPro" id="IPR013538">
    <property type="entry name" value="ASHA1/2-like_C"/>
</dbReference>
<evidence type="ECO:0000313" key="3">
    <source>
        <dbReference type="EMBL" id="TRO64417.1"/>
    </source>
</evidence>
<reference evidence="3 4" key="1">
    <citation type="submission" date="2019-06" db="EMBL/GenBank/DDBJ databases">
        <title>Gramella sabulilitoris sp. nov., isolated from a marine sand.</title>
        <authorList>
            <person name="Yoon J.-H."/>
        </authorList>
    </citation>
    <scope>NUCLEOTIDE SEQUENCE [LARGE SCALE GENOMIC DNA]</scope>
    <source>
        <strain evidence="3 4">HSMS-1</strain>
    </source>
</reference>
<protein>
    <submittedName>
        <fullName evidence="3">ATPase</fullName>
    </submittedName>
</protein>
<dbReference type="AlphaFoldDB" id="A0A550I0A5"/>